<proteinExistence type="predicted"/>
<keyword evidence="3" id="KW-0520">NAD</keyword>
<feature type="domain" description="TIR" evidence="5">
    <location>
        <begin position="12"/>
        <end position="172"/>
    </location>
</feature>
<evidence type="ECO:0000256" key="2">
    <source>
        <dbReference type="ARBA" id="ARBA00022801"/>
    </source>
</evidence>
<dbReference type="Gene3D" id="3.40.50.10140">
    <property type="entry name" value="Toll/interleukin-1 receptor homology (TIR) domain"/>
    <property type="match status" value="1"/>
</dbReference>
<dbReference type="SMART" id="SM00255">
    <property type="entry name" value="TIR"/>
    <property type="match status" value="1"/>
</dbReference>
<protein>
    <recommendedName>
        <fullName evidence="1">ADP-ribosyl cyclase/cyclic ADP-ribose hydrolase</fullName>
        <ecNumber evidence="1">3.2.2.6</ecNumber>
    </recommendedName>
</protein>
<dbReference type="PANTHER" id="PTHR32009">
    <property type="entry name" value="TMV RESISTANCE PROTEIN N-LIKE"/>
    <property type="match status" value="1"/>
</dbReference>
<dbReference type="Pfam" id="PF01582">
    <property type="entry name" value="TIR"/>
    <property type="match status" value="1"/>
</dbReference>
<dbReference type="OMA" id="GHEIMAS"/>
<dbReference type="AlphaFoldDB" id="A0A151R695"/>
<name>A0A151R695_CAJCA</name>
<evidence type="ECO:0000313" key="6">
    <source>
        <dbReference type="EMBL" id="KYP38164.1"/>
    </source>
</evidence>
<sequence>MAQHDEEESLGFPYDVFLSFRGEDTREKFIGHLRSALSRKGIITFIDDKNLEMGESISPALSKAIEQSRVFIIVFSENYASSRWCLDELVLILQRSKNGHKKQRVFPIFYHVDPSDIMNQSNRYGEHMIAHQNKLGKDSQRVKNWRSALTEVSGFPGDHFTTGYVPTIFLLF</sequence>
<keyword evidence="7" id="KW-1185">Reference proteome</keyword>
<dbReference type="FunFam" id="3.40.50.10140:FF:000007">
    <property type="entry name" value="Disease resistance protein (TIR-NBS-LRR class)"/>
    <property type="match status" value="1"/>
</dbReference>
<evidence type="ECO:0000256" key="3">
    <source>
        <dbReference type="ARBA" id="ARBA00023027"/>
    </source>
</evidence>
<dbReference type="EMBL" id="KQ484031">
    <property type="protein sequence ID" value="KYP38164.1"/>
    <property type="molecule type" value="Genomic_DNA"/>
</dbReference>
<dbReference type="SUPFAM" id="SSF52200">
    <property type="entry name" value="Toll/Interleukin receptor TIR domain"/>
    <property type="match status" value="1"/>
</dbReference>
<evidence type="ECO:0000256" key="4">
    <source>
        <dbReference type="ARBA" id="ARBA00047304"/>
    </source>
</evidence>
<keyword evidence="2" id="KW-0378">Hydrolase</keyword>
<organism evidence="6 7">
    <name type="scientific">Cajanus cajan</name>
    <name type="common">Pigeon pea</name>
    <name type="synonym">Cajanus indicus</name>
    <dbReference type="NCBI Taxonomy" id="3821"/>
    <lineage>
        <taxon>Eukaryota</taxon>
        <taxon>Viridiplantae</taxon>
        <taxon>Streptophyta</taxon>
        <taxon>Embryophyta</taxon>
        <taxon>Tracheophyta</taxon>
        <taxon>Spermatophyta</taxon>
        <taxon>Magnoliopsida</taxon>
        <taxon>eudicotyledons</taxon>
        <taxon>Gunneridae</taxon>
        <taxon>Pentapetalae</taxon>
        <taxon>rosids</taxon>
        <taxon>fabids</taxon>
        <taxon>Fabales</taxon>
        <taxon>Fabaceae</taxon>
        <taxon>Papilionoideae</taxon>
        <taxon>50 kb inversion clade</taxon>
        <taxon>NPAAA clade</taxon>
        <taxon>indigoferoid/millettioid clade</taxon>
        <taxon>Phaseoleae</taxon>
        <taxon>Cajanus</taxon>
    </lineage>
</organism>
<dbReference type="InterPro" id="IPR000157">
    <property type="entry name" value="TIR_dom"/>
</dbReference>
<dbReference type="PANTHER" id="PTHR32009:SF39">
    <property type="entry name" value="TIR DOMAIN-CONTAINING PROTEIN"/>
    <property type="match status" value="1"/>
</dbReference>
<accession>A0A151R695</accession>
<comment type="catalytic activity">
    <reaction evidence="4">
        <text>NAD(+) + H2O = ADP-D-ribose + nicotinamide + H(+)</text>
        <dbReference type="Rhea" id="RHEA:16301"/>
        <dbReference type="ChEBI" id="CHEBI:15377"/>
        <dbReference type="ChEBI" id="CHEBI:15378"/>
        <dbReference type="ChEBI" id="CHEBI:17154"/>
        <dbReference type="ChEBI" id="CHEBI:57540"/>
        <dbReference type="ChEBI" id="CHEBI:57967"/>
        <dbReference type="EC" id="3.2.2.6"/>
    </reaction>
    <physiologicalReaction direction="left-to-right" evidence="4">
        <dbReference type="Rhea" id="RHEA:16302"/>
    </physiologicalReaction>
</comment>
<dbReference type="Gramene" id="C.cajan_39043.t">
    <property type="protein sequence ID" value="C.cajan_39043.t.cds1"/>
    <property type="gene ID" value="C.cajan_39043"/>
</dbReference>
<dbReference type="Proteomes" id="UP000075243">
    <property type="component" value="Unassembled WGS sequence"/>
</dbReference>
<reference evidence="6" key="1">
    <citation type="journal article" date="2012" name="Nat. Biotechnol.">
        <title>Draft genome sequence of pigeonpea (Cajanus cajan), an orphan legume crop of resource-poor farmers.</title>
        <authorList>
            <person name="Varshney R.K."/>
            <person name="Chen W."/>
            <person name="Li Y."/>
            <person name="Bharti A.K."/>
            <person name="Saxena R.K."/>
            <person name="Schlueter J.A."/>
            <person name="Donoghue M.T."/>
            <person name="Azam S."/>
            <person name="Fan G."/>
            <person name="Whaley A.M."/>
            <person name="Farmer A.D."/>
            <person name="Sheridan J."/>
            <person name="Iwata A."/>
            <person name="Tuteja R."/>
            <person name="Penmetsa R.V."/>
            <person name="Wu W."/>
            <person name="Upadhyaya H.D."/>
            <person name="Yang S.P."/>
            <person name="Shah T."/>
            <person name="Saxena K.B."/>
            <person name="Michael T."/>
            <person name="McCombie W.R."/>
            <person name="Yang B."/>
            <person name="Zhang G."/>
            <person name="Yang H."/>
            <person name="Wang J."/>
            <person name="Spillane C."/>
            <person name="Cook D.R."/>
            <person name="May G.D."/>
            <person name="Xu X."/>
            <person name="Jackson S.A."/>
        </authorList>
    </citation>
    <scope>NUCLEOTIDE SEQUENCE [LARGE SCALE GENOMIC DNA]</scope>
</reference>
<dbReference type="PROSITE" id="PS50104">
    <property type="entry name" value="TIR"/>
    <property type="match status" value="1"/>
</dbReference>
<evidence type="ECO:0000256" key="1">
    <source>
        <dbReference type="ARBA" id="ARBA00011982"/>
    </source>
</evidence>
<dbReference type="GO" id="GO:0061809">
    <property type="term" value="F:NAD+ nucleosidase activity, cyclic ADP-ribose generating"/>
    <property type="evidence" value="ECO:0007669"/>
    <property type="project" value="UniProtKB-EC"/>
</dbReference>
<dbReference type="GO" id="GO:0007165">
    <property type="term" value="P:signal transduction"/>
    <property type="evidence" value="ECO:0007669"/>
    <property type="project" value="InterPro"/>
</dbReference>
<dbReference type="InterPro" id="IPR035897">
    <property type="entry name" value="Toll_tir_struct_dom_sf"/>
</dbReference>
<evidence type="ECO:0000313" key="7">
    <source>
        <dbReference type="Proteomes" id="UP000075243"/>
    </source>
</evidence>
<evidence type="ECO:0000259" key="5">
    <source>
        <dbReference type="PROSITE" id="PS50104"/>
    </source>
</evidence>
<gene>
    <name evidence="6" type="ORF">KK1_040618</name>
</gene>
<dbReference type="EC" id="3.2.2.6" evidence="1"/>